<feature type="domain" description="GtrA/DPMS transmembrane" evidence="7">
    <location>
        <begin position="56"/>
        <end position="187"/>
    </location>
</feature>
<feature type="transmembrane region" description="Helical" evidence="6">
    <location>
        <begin position="123"/>
        <end position="141"/>
    </location>
</feature>
<dbReference type="InterPro" id="IPR007267">
    <property type="entry name" value="GtrA_DPMS_TM"/>
</dbReference>
<reference evidence="8 9" key="1">
    <citation type="submission" date="2018-07" db="EMBL/GenBank/DDBJ databases">
        <title>Arthrobacter sp. nov., isolated from raw cow's milk with high bacterial count.</title>
        <authorList>
            <person name="Hahne J."/>
            <person name="Isele D."/>
            <person name="Lipski A."/>
        </authorList>
    </citation>
    <scope>NUCLEOTIDE SEQUENCE [LARGE SCALE GENOMIC DNA]</scope>
    <source>
        <strain evidence="8 9">JZ R-183</strain>
    </source>
</reference>
<keyword evidence="3 6" id="KW-0812">Transmembrane</keyword>
<dbReference type="InterPro" id="IPR051401">
    <property type="entry name" value="GtrA_CellWall_Glycosyl"/>
</dbReference>
<dbReference type="Pfam" id="PF04138">
    <property type="entry name" value="GtrA_DPMS_TM"/>
    <property type="match status" value="1"/>
</dbReference>
<feature type="transmembrane region" description="Helical" evidence="6">
    <location>
        <begin position="54"/>
        <end position="74"/>
    </location>
</feature>
<comment type="subcellular location">
    <subcellularLocation>
        <location evidence="1">Membrane</location>
        <topology evidence="1">Multi-pass membrane protein</topology>
    </subcellularLocation>
</comment>
<dbReference type="EMBL" id="QQXL01000005">
    <property type="protein sequence ID" value="RKW70074.1"/>
    <property type="molecule type" value="Genomic_DNA"/>
</dbReference>
<dbReference type="AlphaFoldDB" id="A0A496PHV8"/>
<comment type="similarity">
    <text evidence="2">Belongs to the GtrA family.</text>
</comment>
<evidence type="ECO:0000313" key="8">
    <source>
        <dbReference type="EMBL" id="RKW70074.1"/>
    </source>
</evidence>
<organism evidence="8 9">
    <name type="scientific">Galactobacter caseinivorans</name>
    <dbReference type="NCBI Taxonomy" id="2676123"/>
    <lineage>
        <taxon>Bacteria</taxon>
        <taxon>Bacillati</taxon>
        <taxon>Actinomycetota</taxon>
        <taxon>Actinomycetes</taxon>
        <taxon>Micrococcales</taxon>
        <taxon>Micrococcaceae</taxon>
        <taxon>Galactobacter</taxon>
    </lineage>
</organism>
<evidence type="ECO:0000256" key="5">
    <source>
        <dbReference type="ARBA" id="ARBA00023136"/>
    </source>
</evidence>
<sequence>MLTYGHGQRSIGGSSQLALDARQIAVPLRLLPMPDGKRGWALRIASSSDGLSRLVRFIGVGGFCFLVTLAINYALKLTILGSNPTLAFLIANVVATIVSFVLTRQFTFQGRNAARRKRIQMTLFVAVAAVAIAINTAPLYVSRWVLGFHYPLVSVLSQEVADFVSGPIIGTVLATLFRWWALNSFVFPKHPSPAPA</sequence>
<feature type="transmembrane region" description="Helical" evidence="6">
    <location>
        <begin position="86"/>
        <end position="103"/>
    </location>
</feature>
<evidence type="ECO:0000256" key="3">
    <source>
        <dbReference type="ARBA" id="ARBA00022692"/>
    </source>
</evidence>
<keyword evidence="9" id="KW-1185">Reference proteome</keyword>
<dbReference type="GO" id="GO:0005886">
    <property type="term" value="C:plasma membrane"/>
    <property type="evidence" value="ECO:0007669"/>
    <property type="project" value="TreeGrafter"/>
</dbReference>
<gene>
    <name evidence="8" type="ORF">DWQ67_08905</name>
</gene>
<evidence type="ECO:0000256" key="2">
    <source>
        <dbReference type="ARBA" id="ARBA00009399"/>
    </source>
</evidence>
<proteinExistence type="inferred from homology"/>
<evidence type="ECO:0000256" key="4">
    <source>
        <dbReference type="ARBA" id="ARBA00022989"/>
    </source>
</evidence>
<name>A0A496PHV8_9MICC</name>
<comment type="caution">
    <text evidence="8">The sequence shown here is derived from an EMBL/GenBank/DDBJ whole genome shotgun (WGS) entry which is preliminary data.</text>
</comment>
<evidence type="ECO:0000313" key="9">
    <source>
        <dbReference type="Proteomes" id="UP000273119"/>
    </source>
</evidence>
<evidence type="ECO:0000256" key="1">
    <source>
        <dbReference type="ARBA" id="ARBA00004141"/>
    </source>
</evidence>
<dbReference type="PANTHER" id="PTHR38459:SF1">
    <property type="entry name" value="PROPHAGE BACTOPRENOL-LINKED GLUCOSE TRANSLOCASE HOMOLOG"/>
    <property type="match status" value="1"/>
</dbReference>
<dbReference type="Proteomes" id="UP000273119">
    <property type="component" value="Unassembled WGS sequence"/>
</dbReference>
<feature type="transmembrane region" description="Helical" evidence="6">
    <location>
        <begin position="161"/>
        <end position="181"/>
    </location>
</feature>
<dbReference type="GO" id="GO:0000271">
    <property type="term" value="P:polysaccharide biosynthetic process"/>
    <property type="evidence" value="ECO:0007669"/>
    <property type="project" value="InterPro"/>
</dbReference>
<evidence type="ECO:0000259" key="7">
    <source>
        <dbReference type="Pfam" id="PF04138"/>
    </source>
</evidence>
<evidence type="ECO:0000256" key="6">
    <source>
        <dbReference type="SAM" id="Phobius"/>
    </source>
</evidence>
<keyword evidence="5 6" id="KW-0472">Membrane</keyword>
<keyword evidence="4 6" id="KW-1133">Transmembrane helix</keyword>
<dbReference type="PANTHER" id="PTHR38459">
    <property type="entry name" value="PROPHAGE BACTOPRENOL-LINKED GLUCOSE TRANSLOCASE HOMOLOG"/>
    <property type="match status" value="1"/>
</dbReference>
<accession>A0A496PHV8</accession>
<protein>
    <submittedName>
        <fullName evidence="8">GtrA family protein</fullName>
    </submittedName>
</protein>